<dbReference type="CDD" id="cd09693">
    <property type="entry name" value="Cas5_I"/>
    <property type="match status" value="1"/>
</dbReference>
<organism evidence="2 3">
    <name type="scientific">Bacterioplanoides pacificum</name>
    <dbReference type="NCBI Taxonomy" id="1171596"/>
    <lineage>
        <taxon>Bacteria</taxon>
        <taxon>Pseudomonadati</taxon>
        <taxon>Pseudomonadota</taxon>
        <taxon>Gammaproteobacteria</taxon>
        <taxon>Oceanospirillales</taxon>
        <taxon>Oceanospirillaceae</taxon>
        <taxon>Bacterioplanoides</taxon>
    </lineage>
</organism>
<name>A0ABV7VUS3_9GAMM</name>
<dbReference type="InterPro" id="IPR013422">
    <property type="entry name" value="CRISPR-assoc_prot_Cas5_N"/>
</dbReference>
<comment type="caution">
    <text evidence="2">The sequence shown here is derived from an EMBL/GenBank/DDBJ whole genome shotgun (WGS) entry which is preliminary data.</text>
</comment>
<sequence length="221" mass="25083">MKDYLLLKLQGPLQAWGRESFEGFRPSELYPGRSALLGLLGACMGIDRLDSNGQHELATSVQFAVRVDQQGQKMTDYHTVKNARKEYTGLKSHETIQTWREYWQDSKYTVLLWLTEEAVLSLGQIEAALKKPVYTPVLGRRSCALSRPLYDGRLAARSVLAAFSLCEPVGGTIYSDEFDEHAIPLKKRDVPIVDRPRQFASRRVYMTRPKPLQQGGEYVSE</sequence>
<reference evidence="3" key="1">
    <citation type="journal article" date="2019" name="Int. J. Syst. Evol. Microbiol.">
        <title>The Global Catalogue of Microorganisms (GCM) 10K type strain sequencing project: providing services to taxonomists for standard genome sequencing and annotation.</title>
        <authorList>
            <consortium name="The Broad Institute Genomics Platform"/>
            <consortium name="The Broad Institute Genome Sequencing Center for Infectious Disease"/>
            <person name="Wu L."/>
            <person name="Ma J."/>
        </authorList>
    </citation>
    <scope>NUCLEOTIDE SEQUENCE [LARGE SCALE GENOMIC DNA]</scope>
    <source>
        <strain evidence="3">KCTC 42424</strain>
    </source>
</reference>
<keyword evidence="3" id="KW-1185">Reference proteome</keyword>
<accession>A0ABV7VUS3</accession>
<dbReference type="InterPro" id="IPR010147">
    <property type="entry name" value="CRISPR-assoc_prot_CasD"/>
</dbReference>
<dbReference type="Proteomes" id="UP001595722">
    <property type="component" value="Unassembled WGS sequence"/>
</dbReference>
<gene>
    <name evidence="2" type="primary">cas5e</name>
    <name evidence="2" type="ORF">ACFOMG_11580</name>
</gene>
<proteinExistence type="predicted"/>
<dbReference type="EMBL" id="JBHRYB010000013">
    <property type="protein sequence ID" value="MFC3680738.1"/>
    <property type="molecule type" value="Genomic_DNA"/>
</dbReference>
<dbReference type="InterPro" id="IPR021124">
    <property type="entry name" value="CRISPR-assoc_prot_Cas5"/>
</dbReference>
<protein>
    <submittedName>
        <fullName evidence="2">Type I-E CRISPR-associated protein Cas5/CasD</fullName>
    </submittedName>
</protein>
<dbReference type="Gene3D" id="3.30.70.2660">
    <property type="match status" value="1"/>
</dbReference>
<dbReference type="NCBIfam" id="TIGR01868">
    <property type="entry name" value="casD_Cas5e"/>
    <property type="match status" value="1"/>
</dbReference>
<keyword evidence="1" id="KW-0051">Antiviral defense</keyword>
<dbReference type="NCBIfam" id="TIGR02593">
    <property type="entry name" value="CRISPR_cas5"/>
    <property type="match status" value="1"/>
</dbReference>
<evidence type="ECO:0000313" key="2">
    <source>
        <dbReference type="EMBL" id="MFC3680738.1"/>
    </source>
</evidence>
<dbReference type="Pfam" id="PF09704">
    <property type="entry name" value="Cas_Cas5d"/>
    <property type="match status" value="1"/>
</dbReference>
<evidence type="ECO:0000313" key="3">
    <source>
        <dbReference type="Proteomes" id="UP001595722"/>
    </source>
</evidence>
<dbReference type="RefSeq" id="WP_376866790.1">
    <property type="nucleotide sequence ID" value="NZ_JBHRYB010000013.1"/>
</dbReference>
<evidence type="ECO:0000256" key="1">
    <source>
        <dbReference type="ARBA" id="ARBA00023118"/>
    </source>
</evidence>